<reference evidence="2 3" key="1">
    <citation type="submission" date="2021-03" db="EMBL/GenBank/DDBJ databases">
        <title>Whole genome sequence of Jiella sp. MQZ13P-4.</title>
        <authorList>
            <person name="Tuo L."/>
        </authorList>
    </citation>
    <scope>NUCLEOTIDE SEQUENCE [LARGE SCALE GENOMIC DNA]</scope>
    <source>
        <strain evidence="2 3">MQZ13P-4</strain>
    </source>
</reference>
<feature type="compositionally biased region" description="Basic and acidic residues" evidence="1">
    <location>
        <begin position="1"/>
        <end position="13"/>
    </location>
</feature>
<dbReference type="Proteomes" id="UP000664288">
    <property type="component" value="Unassembled WGS sequence"/>
</dbReference>
<evidence type="ECO:0000256" key="1">
    <source>
        <dbReference type="SAM" id="MobiDB-lite"/>
    </source>
</evidence>
<keyword evidence="3" id="KW-1185">Reference proteome</keyword>
<accession>A0ABS3J156</accession>
<organism evidence="2 3">
    <name type="scientific">Jiella sonneratiae</name>
    <dbReference type="NCBI Taxonomy" id="2816856"/>
    <lineage>
        <taxon>Bacteria</taxon>
        <taxon>Pseudomonadati</taxon>
        <taxon>Pseudomonadota</taxon>
        <taxon>Alphaproteobacteria</taxon>
        <taxon>Hyphomicrobiales</taxon>
        <taxon>Aurantimonadaceae</taxon>
        <taxon>Jiella</taxon>
    </lineage>
</organism>
<protein>
    <submittedName>
        <fullName evidence="2">Uncharacterized protein</fullName>
    </submittedName>
</protein>
<name>A0ABS3J156_9HYPH</name>
<dbReference type="EMBL" id="JAFMPY010000005">
    <property type="protein sequence ID" value="MBO0903406.1"/>
    <property type="molecule type" value="Genomic_DNA"/>
</dbReference>
<comment type="caution">
    <text evidence="2">The sequence shown here is derived from an EMBL/GenBank/DDBJ whole genome shotgun (WGS) entry which is preliminary data.</text>
</comment>
<gene>
    <name evidence="2" type="ORF">J1C47_07105</name>
</gene>
<feature type="region of interest" description="Disordered" evidence="1">
    <location>
        <begin position="1"/>
        <end position="22"/>
    </location>
</feature>
<proteinExistence type="predicted"/>
<feature type="compositionally biased region" description="Polar residues" evidence="1">
    <location>
        <begin position="106"/>
        <end position="121"/>
    </location>
</feature>
<feature type="region of interest" description="Disordered" evidence="1">
    <location>
        <begin position="96"/>
        <end position="121"/>
    </location>
</feature>
<evidence type="ECO:0000313" key="2">
    <source>
        <dbReference type="EMBL" id="MBO0903406.1"/>
    </source>
</evidence>
<sequence>MTDSPPDDRRLVDDVTGTTGRDEPQHLAKLRAERCVPLGSAWAGSSVNCKTYATEGLVQTGTMLWGAFYDHAGMLAVYGVADGAETAQMRRFPIARAPRDAHDTPALQTDRSGVSTSFAAPMSTNRPISEVPILDNRSPVSRMLVPTSTPKWPG</sequence>
<dbReference type="RefSeq" id="WP_207350039.1">
    <property type="nucleotide sequence ID" value="NZ_JAFMPY010000005.1"/>
</dbReference>
<evidence type="ECO:0000313" key="3">
    <source>
        <dbReference type="Proteomes" id="UP000664288"/>
    </source>
</evidence>